<protein>
    <submittedName>
        <fullName evidence="3">YheC/YheD family protein</fullName>
    </submittedName>
</protein>
<sequence length="371" mass="41837">MFSKRTKGVIGILVAEGRAPVPFAEPGYCRKLCQIGSSRGMTVYVFCPSFLRPGSESVPGYSYENGGWHHKLFPPPDVIYDRCFTHDRRQQQRKRQALSRLSEQHPFVYLTRGLTGKWQVYQALRKFPEFEPHLPETARYEGPEHLAVWLRQHGGEAFLKPEHGTHGKRTLHVKRSELHGGLKITGRDPRNGILHKQFSDSEEGLDWIHRFTSGRSFLIQPFLELSTAKKEPFDIRVLVQKNDTGAWEITGTAARVGARNALTSNLHGGGTAHRALPVLIRELGMPGAKAALASIRDLALRIPPALESHFGRLAELGIDFGIDRKVGRIWVLEVNSKPGRSSFFRIGDRRSARKSVENPILYARYLLLSKP</sequence>
<dbReference type="PROSITE" id="PS50975">
    <property type="entry name" value="ATP_GRASP"/>
    <property type="match status" value="1"/>
</dbReference>
<evidence type="ECO:0000313" key="4">
    <source>
        <dbReference type="Proteomes" id="UP000325218"/>
    </source>
</evidence>
<proteinExistence type="predicted"/>
<accession>A0A5D0D052</accession>
<dbReference type="AlphaFoldDB" id="A0A5D0D052"/>
<dbReference type="GO" id="GO:0005524">
    <property type="term" value="F:ATP binding"/>
    <property type="evidence" value="ECO:0007669"/>
    <property type="project" value="UniProtKB-UniRule"/>
</dbReference>
<gene>
    <name evidence="3" type="ORF">FRY98_04555</name>
</gene>
<evidence type="ECO:0000313" key="3">
    <source>
        <dbReference type="EMBL" id="TYA14944.1"/>
    </source>
</evidence>
<keyword evidence="4" id="KW-1185">Reference proteome</keyword>
<dbReference type="Gene3D" id="3.30.470.20">
    <property type="entry name" value="ATP-grasp fold, B domain"/>
    <property type="match status" value="1"/>
</dbReference>
<dbReference type="GO" id="GO:0046872">
    <property type="term" value="F:metal ion binding"/>
    <property type="evidence" value="ECO:0007669"/>
    <property type="project" value="InterPro"/>
</dbReference>
<dbReference type="EMBL" id="VSDO01000001">
    <property type="protein sequence ID" value="TYA14944.1"/>
    <property type="molecule type" value="Genomic_DNA"/>
</dbReference>
<dbReference type="SUPFAM" id="SSF56059">
    <property type="entry name" value="Glutathione synthetase ATP-binding domain-like"/>
    <property type="match status" value="1"/>
</dbReference>
<evidence type="ECO:0000259" key="2">
    <source>
        <dbReference type="PROSITE" id="PS50975"/>
    </source>
</evidence>
<dbReference type="Proteomes" id="UP000325218">
    <property type="component" value="Unassembled WGS sequence"/>
</dbReference>
<dbReference type="RefSeq" id="WP_148450537.1">
    <property type="nucleotide sequence ID" value="NZ_VSDO01000001.1"/>
</dbReference>
<reference evidence="3 4" key="1">
    <citation type="submission" date="2019-08" db="EMBL/GenBank/DDBJ databases">
        <title>Genome sequencing of Paenibacillus faecis DSM 23593(T).</title>
        <authorList>
            <person name="Kook J.-K."/>
            <person name="Park S.-N."/>
            <person name="Lim Y.K."/>
        </authorList>
    </citation>
    <scope>NUCLEOTIDE SEQUENCE [LARGE SCALE GENOMIC DNA]</scope>
    <source>
        <strain evidence="3 4">DSM 23593</strain>
    </source>
</reference>
<feature type="domain" description="ATP-grasp" evidence="2">
    <location>
        <begin position="124"/>
        <end position="367"/>
    </location>
</feature>
<keyword evidence="1" id="KW-0067">ATP-binding</keyword>
<comment type="caution">
    <text evidence="3">The sequence shown here is derived from an EMBL/GenBank/DDBJ whole genome shotgun (WGS) entry which is preliminary data.</text>
</comment>
<dbReference type="InterPro" id="IPR026838">
    <property type="entry name" value="YheC/D"/>
</dbReference>
<keyword evidence="1" id="KW-0547">Nucleotide-binding</keyword>
<name>A0A5D0D052_9BACL</name>
<evidence type="ECO:0000256" key="1">
    <source>
        <dbReference type="PROSITE-ProRule" id="PRU00409"/>
    </source>
</evidence>
<dbReference type="InterPro" id="IPR011761">
    <property type="entry name" value="ATP-grasp"/>
</dbReference>
<dbReference type="Pfam" id="PF14398">
    <property type="entry name" value="ATPgrasp_YheCD"/>
    <property type="match status" value="1"/>
</dbReference>
<dbReference type="OrthoDB" id="7869153at2"/>
<organism evidence="3 4">
    <name type="scientific">Paenibacillus faecis</name>
    <dbReference type="NCBI Taxonomy" id="862114"/>
    <lineage>
        <taxon>Bacteria</taxon>
        <taxon>Bacillati</taxon>
        <taxon>Bacillota</taxon>
        <taxon>Bacilli</taxon>
        <taxon>Bacillales</taxon>
        <taxon>Paenibacillaceae</taxon>
        <taxon>Paenibacillus</taxon>
    </lineage>
</organism>